<dbReference type="InterPro" id="IPR005793">
    <property type="entry name" value="Formyl_trans_C"/>
</dbReference>
<evidence type="ECO:0000256" key="3">
    <source>
        <dbReference type="ARBA" id="ARBA00022679"/>
    </source>
</evidence>
<gene>
    <name evidence="5" type="primary">fmt</name>
    <name evidence="8" type="ORF">SAMN02745691_00989</name>
</gene>
<dbReference type="HAMAP" id="MF_00182">
    <property type="entry name" value="Formyl_trans"/>
    <property type="match status" value="1"/>
</dbReference>
<evidence type="ECO:0000313" key="9">
    <source>
        <dbReference type="Proteomes" id="UP000184342"/>
    </source>
</evidence>
<dbReference type="PANTHER" id="PTHR11138">
    <property type="entry name" value="METHIONYL-TRNA FORMYLTRANSFERASE"/>
    <property type="match status" value="1"/>
</dbReference>
<dbReference type="RefSeq" id="WP_073993252.1">
    <property type="nucleotide sequence ID" value="NZ_FQYT01000008.1"/>
</dbReference>
<dbReference type="InterPro" id="IPR044135">
    <property type="entry name" value="Met-tRNA-FMT_C"/>
</dbReference>
<proteinExistence type="inferred from homology"/>
<dbReference type="GO" id="GO:0005829">
    <property type="term" value="C:cytosol"/>
    <property type="evidence" value="ECO:0007669"/>
    <property type="project" value="TreeGrafter"/>
</dbReference>
<dbReference type="FunFam" id="3.40.50.12230:FF:000001">
    <property type="entry name" value="Methionyl-tRNA formyltransferase"/>
    <property type="match status" value="1"/>
</dbReference>
<dbReference type="PANTHER" id="PTHR11138:SF5">
    <property type="entry name" value="METHIONYL-TRNA FORMYLTRANSFERASE, MITOCHONDRIAL"/>
    <property type="match status" value="1"/>
</dbReference>
<dbReference type="Proteomes" id="UP000184342">
    <property type="component" value="Unassembled WGS sequence"/>
</dbReference>
<evidence type="ECO:0000256" key="4">
    <source>
        <dbReference type="ARBA" id="ARBA00022917"/>
    </source>
</evidence>
<dbReference type="NCBIfam" id="TIGR00460">
    <property type="entry name" value="fmt"/>
    <property type="match status" value="1"/>
</dbReference>
<dbReference type="SUPFAM" id="SSF50486">
    <property type="entry name" value="FMT C-terminal domain-like"/>
    <property type="match status" value="1"/>
</dbReference>
<dbReference type="InterPro" id="IPR005794">
    <property type="entry name" value="Fmt"/>
</dbReference>
<dbReference type="OrthoDB" id="9802815at2"/>
<dbReference type="STRING" id="1122934.SAMN02745691_00989"/>
<dbReference type="AlphaFoldDB" id="A0A1M6ESF9"/>
<protein>
    <recommendedName>
        <fullName evidence="2 5">Methionyl-tRNA formyltransferase</fullName>
        <ecNumber evidence="2 5">2.1.2.9</ecNumber>
    </recommendedName>
</protein>
<dbReference type="CDD" id="cd08704">
    <property type="entry name" value="Met_tRNA_FMT_C"/>
    <property type="match status" value="1"/>
</dbReference>
<dbReference type="Gene3D" id="3.40.50.12230">
    <property type="match status" value="1"/>
</dbReference>
<dbReference type="Pfam" id="PF02911">
    <property type="entry name" value="Formyl_trans_C"/>
    <property type="match status" value="1"/>
</dbReference>
<name>A0A1M6ESF9_9FIRM</name>
<comment type="catalytic activity">
    <reaction evidence="5">
        <text>L-methionyl-tRNA(fMet) + (6R)-10-formyltetrahydrofolate = N-formyl-L-methionyl-tRNA(fMet) + (6S)-5,6,7,8-tetrahydrofolate + H(+)</text>
        <dbReference type="Rhea" id="RHEA:24380"/>
        <dbReference type="Rhea" id="RHEA-COMP:9952"/>
        <dbReference type="Rhea" id="RHEA-COMP:9953"/>
        <dbReference type="ChEBI" id="CHEBI:15378"/>
        <dbReference type="ChEBI" id="CHEBI:57453"/>
        <dbReference type="ChEBI" id="CHEBI:78530"/>
        <dbReference type="ChEBI" id="CHEBI:78844"/>
        <dbReference type="ChEBI" id="CHEBI:195366"/>
        <dbReference type="EC" id="2.1.2.9"/>
    </reaction>
</comment>
<evidence type="ECO:0000256" key="1">
    <source>
        <dbReference type="ARBA" id="ARBA00010699"/>
    </source>
</evidence>
<dbReference type="EMBL" id="FQYT01000008">
    <property type="protein sequence ID" value="SHI88343.1"/>
    <property type="molecule type" value="Genomic_DNA"/>
</dbReference>
<evidence type="ECO:0000256" key="5">
    <source>
        <dbReference type="HAMAP-Rule" id="MF_00182"/>
    </source>
</evidence>
<keyword evidence="4 5" id="KW-0648">Protein biosynthesis</keyword>
<reference evidence="8 9" key="1">
    <citation type="submission" date="2016-11" db="EMBL/GenBank/DDBJ databases">
        <authorList>
            <person name="Jaros S."/>
            <person name="Januszkiewicz K."/>
            <person name="Wedrychowicz H."/>
        </authorList>
    </citation>
    <scope>NUCLEOTIDE SEQUENCE [LARGE SCALE GENOMIC DNA]</scope>
    <source>
        <strain evidence="8 9">DSM 15970</strain>
    </source>
</reference>
<dbReference type="InterPro" id="IPR041711">
    <property type="entry name" value="Met-tRNA-FMT_N"/>
</dbReference>
<dbReference type="CDD" id="cd08646">
    <property type="entry name" value="FMT_core_Met-tRNA-FMT_N"/>
    <property type="match status" value="1"/>
</dbReference>
<accession>A0A1M6ESF9</accession>
<comment type="function">
    <text evidence="5">Attaches a formyl group to the free amino group of methionyl-tRNA(fMet). The formyl group appears to play a dual role in the initiator identity of N-formylmethionyl-tRNA by promoting its recognition by IF2 and preventing the misappropriation of this tRNA by the elongation apparatus.</text>
</comment>
<feature type="domain" description="Formyl transferase C-terminal" evidence="7">
    <location>
        <begin position="204"/>
        <end position="300"/>
    </location>
</feature>
<dbReference type="InterPro" id="IPR001555">
    <property type="entry name" value="GART_AS"/>
</dbReference>
<evidence type="ECO:0000259" key="6">
    <source>
        <dbReference type="Pfam" id="PF00551"/>
    </source>
</evidence>
<dbReference type="InterPro" id="IPR011034">
    <property type="entry name" value="Formyl_transferase-like_C_sf"/>
</dbReference>
<comment type="similarity">
    <text evidence="1 5">Belongs to the Fmt family.</text>
</comment>
<keyword evidence="3 5" id="KW-0808">Transferase</keyword>
<evidence type="ECO:0000259" key="7">
    <source>
        <dbReference type="Pfam" id="PF02911"/>
    </source>
</evidence>
<evidence type="ECO:0000313" key="8">
    <source>
        <dbReference type="EMBL" id="SHI88343.1"/>
    </source>
</evidence>
<keyword evidence="9" id="KW-1185">Reference proteome</keyword>
<dbReference type="InterPro" id="IPR002376">
    <property type="entry name" value="Formyl_transf_N"/>
</dbReference>
<dbReference type="InterPro" id="IPR036477">
    <property type="entry name" value="Formyl_transf_N_sf"/>
</dbReference>
<dbReference type="PROSITE" id="PS00373">
    <property type="entry name" value="GART"/>
    <property type="match status" value="1"/>
</dbReference>
<dbReference type="Pfam" id="PF00551">
    <property type="entry name" value="Formyl_trans_N"/>
    <property type="match status" value="1"/>
</dbReference>
<dbReference type="SUPFAM" id="SSF53328">
    <property type="entry name" value="Formyltransferase"/>
    <property type="match status" value="1"/>
</dbReference>
<organism evidence="8 9">
    <name type="scientific">Parasporobacterium paucivorans DSM 15970</name>
    <dbReference type="NCBI Taxonomy" id="1122934"/>
    <lineage>
        <taxon>Bacteria</taxon>
        <taxon>Bacillati</taxon>
        <taxon>Bacillota</taxon>
        <taxon>Clostridia</taxon>
        <taxon>Lachnospirales</taxon>
        <taxon>Lachnospiraceae</taxon>
        <taxon>Parasporobacterium</taxon>
    </lineage>
</organism>
<evidence type="ECO:0000256" key="2">
    <source>
        <dbReference type="ARBA" id="ARBA00012261"/>
    </source>
</evidence>
<dbReference type="GO" id="GO:0004479">
    <property type="term" value="F:methionyl-tRNA formyltransferase activity"/>
    <property type="evidence" value="ECO:0007669"/>
    <property type="project" value="UniProtKB-UniRule"/>
</dbReference>
<dbReference type="EC" id="2.1.2.9" evidence="2 5"/>
<feature type="binding site" evidence="5">
    <location>
        <begin position="109"/>
        <end position="112"/>
    </location>
    <ligand>
        <name>(6S)-5,6,7,8-tetrahydrofolate</name>
        <dbReference type="ChEBI" id="CHEBI:57453"/>
    </ligand>
</feature>
<sequence>MKIVFMGTPDFSVPSLHELIRAGHEILAVISQPDKPKGRGKNMQFTPVKEAALEYGIPVYQPDKVSNPEFINQLKGWNPDIIVVIAFGQILPREILDIPRFGCINVHASLLPAYRGAAPIQRVIMDGKKTAGVTTMFMSEGLDEGDMIDKIEIPIEDKETYGSLHDKLSLAGARLLLVTLDKLEKGEAARTVQDSSVSNYAKMIHKQTGHIDFTDSAETIERLIRGLNPWPSAYTKLDGKNLKIWDAVVLDDEYPGIPGEIVELTDKSLYVKTGRGTLSITSLQMEGKKKMNTNDFLRGYKVIKGTVLG</sequence>
<feature type="domain" description="Formyl transferase N-terminal" evidence="6">
    <location>
        <begin position="1"/>
        <end position="176"/>
    </location>
</feature>